<dbReference type="RefSeq" id="WP_011018686.1">
    <property type="nucleotide sequence ID" value="NZ_DUJS01000004.1"/>
</dbReference>
<evidence type="ECO:0000313" key="2">
    <source>
        <dbReference type="Proteomes" id="UP000619545"/>
    </source>
</evidence>
<evidence type="ECO:0000313" key="1">
    <source>
        <dbReference type="EMBL" id="HII70534.1"/>
    </source>
</evidence>
<name>A0A832WPE7_9EURY</name>
<comment type="caution">
    <text evidence="1">The sequence shown here is derived from an EMBL/GenBank/DDBJ whole genome shotgun (WGS) entry which is preliminary data.</text>
</comment>
<gene>
    <name evidence="1" type="ORF">HA336_04800</name>
</gene>
<reference evidence="1" key="1">
    <citation type="journal article" date="2020" name="bioRxiv">
        <title>A rank-normalized archaeal taxonomy based on genome phylogeny resolves widespread incomplete and uneven classifications.</title>
        <authorList>
            <person name="Rinke C."/>
            <person name="Chuvochina M."/>
            <person name="Mussig A.J."/>
            <person name="Chaumeil P.-A."/>
            <person name="Waite D.W."/>
            <person name="Whitman W.B."/>
            <person name="Parks D.H."/>
            <person name="Hugenholtz P."/>
        </authorList>
    </citation>
    <scope>NUCLEOTIDE SEQUENCE</scope>
    <source>
        <strain evidence="1">UBA8853</strain>
    </source>
</reference>
<organism evidence="1 2">
    <name type="scientific">Methanopyrus kandleri</name>
    <dbReference type="NCBI Taxonomy" id="2320"/>
    <lineage>
        <taxon>Archaea</taxon>
        <taxon>Methanobacteriati</taxon>
        <taxon>Methanobacteriota</taxon>
        <taxon>Methanomada group</taxon>
        <taxon>Methanopyri</taxon>
        <taxon>Methanopyrales</taxon>
        <taxon>Methanopyraceae</taxon>
        <taxon>Methanopyrus</taxon>
    </lineage>
</organism>
<sequence>MINEVYLVLDGCVKAYPSELYLTWSRGAVANLTREPIEQKPQEWSSMLRLTAAKIAPVLKLLCVVLPALLELIKQST</sequence>
<dbReference type="AlphaFoldDB" id="A0A832WPE7"/>
<accession>A0A832WPE7</accession>
<dbReference type="GeneID" id="1477619"/>
<proteinExistence type="predicted"/>
<dbReference type="EMBL" id="DUJS01000004">
    <property type="protein sequence ID" value="HII70534.1"/>
    <property type="molecule type" value="Genomic_DNA"/>
</dbReference>
<protein>
    <submittedName>
        <fullName evidence="1">Uncharacterized protein</fullName>
    </submittedName>
</protein>
<dbReference type="Proteomes" id="UP000619545">
    <property type="component" value="Unassembled WGS sequence"/>
</dbReference>